<protein>
    <submittedName>
        <fullName evidence="2">Uncharacterized protein</fullName>
    </submittedName>
</protein>
<keyword evidence="3" id="KW-1185">Reference proteome</keyword>
<feature type="transmembrane region" description="Helical" evidence="1">
    <location>
        <begin position="20"/>
        <end position="40"/>
    </location>
</feature>
<name>A0ABM8QS29_9BACT</name>
<dbReference type="Proteomes" id="UP000675880">
    <property type="component" value="Unassembled WGS sequence"/>
</dbReference>
<keyword evidence="1" id="KW-1133">Transmembrane helix</keyword>
<keyword evidence="1" id="KW-0472">Membrane</keyword>
<dbReference type="RefSeq" id="WP_213041053.1">
    <property type="nucleotide sequence ID" value="NZ_CAJNBJ010000001.1"/>
</dbReference>
<proteinExistence type="predicted"/>
<dbReference type="EMBL" id="CAJNBJ010000001">
    <property type="protein sequence ID" value="CAE6712437.1"/>
    <property type="molecule type" value="Genomic_DNA"/>
</dbReference>
<evidence type="ECO:0000313" key="3">
    <source>
        <dbReference type="Proteomes" id="UP000675880"/>
    </source>
</evidence>
<organism evidence="2 3">
    <name type="scientific">Nitrospira defluvii</name>
    <dbReference type="NCBI Taxonomy" id="330214"/>
    <lineage>
        <taxon>Bacteria</taxon>
        <taxon>Pseudomonadati</taxon>
        <taxon>Nitrospirota</taxon>
        <taxon>Nitrospiria</taxon>
        <taxon>Nitrospirales</taxon>
        <taxon>Nitrospiraceae</taxon>
        <taxon>Nitrospira</taxon>
    </lineage>
</organism>
<gene>
    <name evidence="2" type="ORF">NSPZN2_11284</name>
</gene>
<comment type="caution">
    <text evidence="2">The sequence shown here is derived from an EMBL/GenBank/DDBJ whole genome shotgun (WGS) entry which is preliminary data.</text>
</comment>
<evidence type="ECO:0000256" key="1">
    <source>
        <dbReference type="SAM" id="Phobius"/>
    </source>
</evidence>
<reference evidence="2 3" key="1">
    <citation type="submission" date="2021-02" db="EMBL/GenBank/DDBJ databases">
        <authorList>
            <person name="Han P."/>
        </authorList>
    </citation>
    <scope>NUCLEOTIDE SEQUENCE [LARGE SCALE GENOMIC DNA]</scope>
    <source>
        <strain evidence="2">Candidatus Nitrospira sp. ZN2</strain>
    </source>
</reference>
<sequence length="129" mass="15095">MTWWETLLFPVAWLWRPKLLFTLLLFGGAAYLLVVFNWSYSDGDRAGYLQKLSRKGWFCKTQEGELAMTTVPGVAPVLWNFTVWDENVAKKLDGQMGKRVILHYKEFRYIPTTCFGETPYFVDRVEVLD</sequence>
<keyword evidence="1" id="KW-0812">Transmembrane</keyword>
<accession>A0ABM8QS29</accession>
<evidence type="ECO:0000313" key="2">
    <source>
        <dbReference type="EMBL" id="CAE6712437.1"/>
    </source>
</evidence>